<dbReference type="InterPro" id="IPR001647">
    <property type="entry name" value="HTH_TetR"/>
</dbReference>
<evidence type="ECO:0000259" key="3">
    <source>
        <dbReference type="PROSITE" id="PS50977"/>
    </source>
</evidence>
<dbReference type="AlphaFoldDB" id="A0A521FR83"/>
<proteinExistence type="predicted"/>
<dbReference type="Gene3D" id="1.10.357.10">
    <property type="entry name" value="Tetracycline Repressor, domain 2"/>
    <property type="match status" value="1"/>
</dbReference>
<sequence length="208" mass="24563">MRTRDTDKEDIVKKMTIETVAKHGLDGFTIAKLAKACNISVGTPYVYYKDKDDLIISIVLEEGKKMDEYMNRNFDPELSLEDGLRVQWRNRADYQIEYPYSGRFLDQIRSSAYQDQLLEMFTKQKGNFLSQFKKNVEHFVSNVIERKEMDAMPYEEYWCVAFAPLYSLLRFHQEGRSITGHPFQMTEEILWSTFDRVIIALKTADHKR</sequence>
<organism evidence="4 5">
    <name type="scientific">Pedobacter westerhofensis</name>
    <dbReference type="NCBI Taxonomy" id="425512"/>
    <lineage>
        <taxon>Bacteria</taxon>
        <taxon>Pseudomonadati</taxon>
        <taxon>Bacteroidota</taxon>
        <taxon>Sphingobacteriia</taxon>
        <taxon>Sphingobacteriales</taxon>
        <taxon>Sphingobacteriaceae</taxon>
        <taxon>Pedobacter</taxon>
    </lineage>
</organism>
<dbReference type="InterPro" id="IPR050624">
    <property type="entry name" value="HTH-type_Tx_Regulator"/>
</dbReference>
<keyword evidence="1 2" id="KW-0238">DNA-binding</keyword>
<dbReference type="PANTHER" id="PTHR43479:SF11">
    <property type="entry name" value="ACREF_ENVCD OPERON REPRESSOR-RELATED"/>
    <property type="match status" value="1"/>
</dbReference>
<dbReference type="PROSITE" id="PS50977">
    <property type="entry name" value="HTH_TETR_2"/>
    <property type="match status" value="1"/>
</dbReference>
<feature type="DNA-binding region" description="H-T-H motif" evidence="2">
    <location>
        <begin position="29"/>
        <end position="48"/>
    </location>
</feature>
<evidence type="ECO:0000313" key="5">
    <source>
        <dbReference type="Proteomes" id="UP000320300"/>
    </source>
</evidence>
<accession>A0A521FR83</accession>
<dbReference type="Proteomes" id="UP000320300">
    <property type="component" value="Unassembled WGS sequence"/>
</dbReference>
<protein>
    <submittedName>
        <fullName evidence="4">Transcriptional regulator, TetR family</fullName>
    </submittedName>
</protein>
<dbReference type="OrthoDB" id="6430772at2"/>
<evidence type="ECO:0000313" key="4">
    <source>
        <dbReference type="EMBL" id="SMO98646.1"/>
    </source>
</evidence>
<evidence type="ECO:0000256" key="2">
    <source>
        <dbReference type="PROSITE-ProRule" id="PRU00335"/>
    </source>
</evidence>
<evidence type="ECO:0000256" key="1">
    <source>
        <dbReference type="ARBA" id="ARBA00023125"/>
    </source>
</evidence>
<dbReference type="EMBL" id="FXTN01000017">
    <property type="protein sequence ID" value="SMO98646.1"/>
    <property type="molecule type" value="Genomic_DNA"/>
</dbReference>
<dbReference type="GO" id="GO:0003677">
    <property type="term" value="F:DNA binding"/>
    <property type="evidence" value="ECO:0007669"/>
    <property type="project" value="UniProtKB-UniRule"/>
</dbReference>
<dbReference type="RefSeq" id="WP_142531081.1">
    <property type="nucleotide sequence ID" value="NZ_CBCSJO010000016.1"/>
</dbReference>
<dbReference type="PANTHER" id="PTHR43479">
    <property type="entry name" value="ACREF/ENVCD OPERON REPRESSOR-RELATED"/>
    <property type="match status" value="1"/>
</dbReference>
<dbReference type="InterPro" id="IPR009057">
    <property type="entry name" value="Homeodomain-like_sf"/>
</dbReference>
<keyword evidence="5" id="KW-1185">Reference proteome</keyword>
<feature type="domain" description="HTH tetR-type" evidence="3">
    <location>
        <begin position="6"/>
        <end position="66"/>
    </location>
</feature>
<gene>
    <name evidence="4" type="ORF">SAMN06265348_11747</name>
</gene>
<dbReference type="SUPFAM" id="SSF46689">
    <property type="entry name" value="Homeodomain-like"/>
    <property type="match status" value="1"/>
</dbReference>
<name>A0A521FR83_9SPHI</name>
<reference evidence="4 5" key="1">
    <citation type="submission" date="2017-05" db="EMBL/GenBank/DDBJ databases">
        <authorList>
            <person name="Varghese N."/>
            <person name="Submissions S."/>
        </authorList>
    </citation>
    <scope>NUCLEOTIDE SEQUENCE [LARGE SCALE GENOMIC DNA]</scope>
    <source>
        <strain evidence="4 5">DSM 19036</strain>
    </source>
</reference>
<dbReference type="Pfam" id="PF00440">
    <property type="entry name" value="TetR_N"/>
    <property type="match status" value="1"/>
</dbReference>